<organism evidence="1 2">
    <name type="scientific">Nicoliella lavandulae</name>
    <dbReference type="NCBI Taxonomy" id="3082954"/>
    <lineage>
        <taxon>Bacteria</taxon>
        <taxon>Bacillati</taxon>
        <taxon>Bacillota</taxon>
        <taxon>Bacilli</taxon>
        <taxon>Lactobacillales</taxon>
        <taxon>Lactobacillaceae</taxon>
        <taxon>Nicoliella</taxon>
    </lineage>
</organism>
<name>A0ABU8SM71_9LACO</name>
<dbReference type="EMBL" id="JAWMWH010000003">
    <property type="protein sequence ID" value="MEJ6401001.1"/>
    <property type="molecule type" value="Genomic_DNA"/>
</dbReference>
<gene>
    <name evidence="1" type="ORF">R4146_07580</name>
</gene>
<comment type="caution">
    <text evidence="1">The sequence shown here is derived from an EMBL/GenBank/DDBJ whole genome shotgun (WGS) entry which is preliminary data.</text>
</comment>
<dbReference type="Proteomes" id="UP001370590">
    <property type="component" value="Unassembled WGS sequence"/>
</dbReference>
<sequence length="53" mass="6129">MAHLNGMNKPMSDYQRIIIETAEENPKTIAEIINGDFYLADGFRIRIKPVYDD</sequence>
<proteinExistence type="predicted"/>
<keyword evidence="2" id="KW-1185">Reference proteome</keyword>
<protein>
    <submittedName>
        <fullName evidence="1">Uncharacterized protein</fullName>
    </submittedName>
</protein>
<accession>A0ABU8SM71</accession>
<dbReference type="RefSeq" id="WP_339960848.1">
    <property type="nucleotide sequence ID" value="NZ_JAWMWH010000003.1"/>
</dbReference>
<evidence type="ECO:0000313" key="1">
    <source>
        <dbReference type="EMBL" id="MEJ6401001.1"/>
    </source>
</evidence>
<reference evidence="1 2" key="1">
    <citation type="submission" date="2023-10" db="EMBL/GenBank/DDBJ databases">
        <title>Nicoliella lavandulae sp. nov. isolated from Lavandula angustifolia flowers.</title>
        <authorList>
            <person name="Alcantara C."/>
            <person name="Zuniga M."/>
            <person name="Landete J.M."/>
            <person name="Monedero V."/>
        </authorList>
    </citation>
    <scope>NUCLEOTIDE SEQUENCE [LARGE SCALE GENOMIC DNA]</scope>
    <source>
        <strain evidence="1 2">Es01</strain>
    </source>
</reference>
<evidence type="ECO:0000313" key="2">
    <source>
        <dbReference type="Proteomes" id="UP001370590"/>
    </source>
</evidence>